<evidence type="ECO:0000259" key="4">
    <source>
        <dbReference type="Pfam" id="PF26012"/>
    </source>
</evidence>
<feature type="transmembrane region" description="Helical" evidence="2">
    <location>
        <begin position="7"/>
        <end position="26"/>
    </location>
</feature>
<name>A0A1M4SZ70_9THEO</name>
<keyword evidence="2" id="KW-0472">Membrane</keyword>
<dbReference type="Proteomes" id="UP000184088">
    <property type="component" value="Unassembled WGS sequence"/>
</dbReference>
<keyword evidence="6" id="KW-1185">Reference proteome</keyword>
<organism evidence="5 6">
    <name type="scientific">Caldanaerobius fijiensis DSM 17918</name>
    <dbReference type="NCBI Taxonomy" id="1121256"/>
    <lineage>
        <taxon>Bacteria</taxon>
        <taxon>Bacillati</taxon>
        <taxon>Bacillota</taxon>
        <taxon>Clostridia</taxon>
        <taxon>Thermoanaerobacterales</taxon>
        <taxon>Thermoanaerobacteraceae</taxon>
        <taxon>Caldanaerobius</taxon>
    </lineage>
</organism>
<dbReference type="InterPro" id="IPR058729">
    <property type="entry name" value="Beta-barrel_RND-rel"/>
</dbReference>
<gene>
    <name evidence="5" type="ORF">SAMN02746089_00171</name>
</gene>
<evidence type="ECO:0000313" key="6">
    <source>
        <dbReference type="Proteomes" id="UP000184088"/>
    </source>
</evidence>
<accession>A0A1M4SZ70</accession>
<evidence type="ECO:0000313" key="5">
    <source>
        <dbReference type="EMBL" id="SHE37548.1"/>
    </source>
</evidence>
<dbReference type="OrthoDB" id="1834786at2"/>
<dbReference type="AlphaFoldDB" id="A0A1M4SZ70"/>
<dbReference type="RefSeq" id="WP_073341186.1">
    <property type="nucleotide sequence ID" value="NZ_FQVH01000001.1"/>
</dbReference>
<proteinExistence type="predicted"/>
<dbReference type="Pfam" id="PF26012">
    <property type="entry name" value="HH_RND_rel"/>
    <property type="match status" value="1"/>
</dbReference>
<keyword evidence="1" id="KW-0175">Coiled coil</keyword>
<dbReference type="STRING" id="1121256.SAMN02746089_00171"/>
<protein>
    <submittedName>
        <fullName evidence="5">Putative membrane fusion protein</fullName>
    </submittedName>
</protein>
<feature type="domain" description="RND related beta-barrel" evidence="3">
    <location>
        <begin position="224"/>
        <end position="292"/>
    </location>
</feature>
<reference evidence="5 6" key="1">
    <citation type="submission" date="2016-11" db="EMBL/GenBank/DDBJ databases">
        <authorList>
            <person name="Jaros S."/>
            <person name="Januszkiewicz K."/>
            <person name="Wedrychowicz H."/>
        </authorList>
    </citation>
    <scope>NUCLEOTIDE SEQUENCE [LARGE SCALE GENOMIC DNA]</scope>
    <source>
        <strain evidence="5 6">DSM 17918</strain>
    </source>
</reference>
<dbReference type="Pfam" id="PF26011">
    <property type="entry name" value="Beta-barrel_RND_rel"/>
    <property type="match status" value="1"/>
</dbReference>
<dbReference type="EMBL" id="FQVH01000001">
    <property type="protein sequence ID" value="SHE37548.1"/>
    <property type="molecule type" value="Genomic_DNA"/>
</dbReference>
<keyword evidence="2" id="KW-0812">Transmembrane</keyword>
<evidence type="ECO:0000256" key="2">
    <source>
        <dbReference type="SAM" id="Phobius"/>
    </source>
</evidence>
<feature type="domain" description="RND related alpha-helical hairpin" evidence="4">
    <location>
        <begin position="91"/>
        <end position="185"/>
    </location>
</feature>
<feature type="coiled-coil region" evidence="1">
    <location>
        <begin position="88"/>
        <end position="163"/>
    </location>
</feature>
<evidence type="ECO:0000256" key="1">
    <source>
        <dbReference type="SAM" id="Coils"/>
    </source>
</evidence>
<evidence type="ECO:0000259" key="3">
    <source>
        <dbReference type="Pfam" id="PF26011"/>
    </source>
</evidence>
<sequence>MKKKIRALFIFATVVILAYFILKFQFNAPKIGVITYGRIEEHFYVDAHVFYDQEIINAPIGGRLIKYGRDGERVSKGSVVARIDDSEAHIYREKIKDIDKQIDQMKNMDKGVFTADIAKINNMIDENLNRLQDAIKKGDTKSIEKYKQDIQELNDKKSRITKVSGVDVDQVIQLLRQKDEIMSVLDKKSVELMATKPGLLHYISNRQDVSAGQPVVGLIDNYKWYISIDTNRNVFKPGDSVSVEFSDYGVPVKFYVSSVKREKSTYHVVLYTTYYVKDFYKKSTERVKIILNDAEGLKIPESALTEKEGKIGVYVLREKPVFCPVKVIASYGGYAIIENQEGNNALKAYDKVIIYRRGENSEHKR</sequence>
<keyword evidence="2" id="KW-1133">Transmembrane helix</keyword>
<dbReference type="InterPro" id="IPR058728">
    <property type="entry name" value="HH_RND-rel"/>
</dbReference>